<name>E4ZWP2_LEPMJ</name>
<dbReference type="PANTHER" id="PTHR42080:SF1">
    <property type="entry name" value="SRR1-LIKE DOMAIN-CONTAINING PROTEIN"/>
    <property type="match status" value="1"/>
</dbReference>
<keyword evidence="4" id="KW-1185">Reference proteome</keyword>
<feature type="compositionally biased region" description="Basic and acidic residues" evidence="1">
    <location>
        <begin position="49"/>
        <end position="61"/>
    </location>
</feature>
<organism evidence="4">
    <name type="scientific">Leptosphaeria maculans (strain JN3 / isolate v23.1.3 / race Av1-4-5-6-7-8)</name>
    <name type="common">Blackleg fungus</name>
    <name type="synonym">Phoma lingam</name>
    <dbReference type="NCBI Taxonomy" id="985895"/>
    <lineage>
        <taxon>Eukaryota</taxon>
        <taxon>Fungi</taxon>
        <taxon>Dikarya</taxon>
        <taxon>Ascomycota</taxon>
        <taxon>Pezizomycotina</taxon>
        <taxon>Dothideomycetes</taxon>
        <taxon>Pleosporomycetidae</taxon>
        <taxon>Pleosporales</taxon>
        <taxon>Pleosporineae</taxon>
        <taxon>Leptosphaeriaceae</taxon>
        <taxon>Plenodomus</taxon>
        <taxon>Plenodomus lingam/Leptosphaeria maculans species complex</taxon>
    </lineage>
</organism>
<evidence type="ECO:0000313" key="3">
    <source>
        <dbReference type="EMBL" id="CBX96018.1"/>
    </source>
</evidence>
<proteinExistence type="predicted"/>
<dbReference type="AlphaFoldDB" id="E4ZWP2"/>
<reference evidence="4" key="1">
    <citation type="journal article" date="2011" name="Nat. Commun.">
        <title>Effector diversification within compartments of the Leptosphaeria maculans genome affected by Repeat-Induced Point mutations.</title>
        <authorList>
            <person name="Rouxel T."/>
            <person name="Grandaubert J."/>
            <person name="Hane J.K."/>
            <person name="Hoede C."/>
            <person name="van de Wouw A.P."/>
            <person name="Couloux A."/>
            <person name="Dominguez V."/>
            <person name="Anthouard V."/>
            <person name="Bally P."/>
            <person name="Bourras S."/>
            <person name="Cozijnsen A.J."/>
            <person name="Ciuffetti L.M."/>
            <person name="Degrave A."/>
            <person name="Dilmaghani A."/>
            <person name="Duret L."/>
            <person name="Fudal I."/>
            <person name="Goodwin S.B."/>
            <person name="Gout L."/>
            <person name="Glaser N."/>
            <person name="Linglin J."/>
            <person name="Kema G.H.J."/>
            <person name="Lapalu N."/>
            <person name="Lawrence C.B."/>
            <person name="May K."/>
            <person name="Meyer M."/>
            <person name="Ollivier B."/>
            <person name="Poulain J."/>
            <person name="Schoch C.L."/>
            <person name="Simon A."/>
            <person name="Spatafora J.W."/>
            <person name="Stachowiak A."/>
            <person name="Turgeon B.G."/>
            <person name="Tyler B.M."/>
            <person name="Vincent D."/>
            <person name="Weissenbach J."/>
            <person name="Amselem J."/>
            <person name="Quesneville H."/>
            <person name="Oliver R.P."/>
            <person name="Wincker P."/>
            <person name="Balesdent M.-H."/>
            <person name="Howlett B.J."/>
        </authorList>
    </citation>
    <scope>NUCLEOTIDE SEQUENCE [LARGE SCALE GENOMIC DNA]</scope>
    <source>
        <strain evidence="4">JN3 / isolate v23.1.3 / race Av1-4-5-6-7-8</strain>
    </source>
</reference>
<dbReference type="RefSeq" id="XP_003839497.1">
    <property type="nucleotide sequence ID" value="XM_003839449.1"/>
</dbReference>
<feature type="region of interest" description="Disordered" evidence="1">
    <location>
        <begin position="22"/>
        <end position="61"/>
    </location>
</feature>
<gene>
    <name evidence="3" type="ORF">LEMA_P031700.1</name>
</gene>
<dbReference type="HOGENOM" id="CLU_1005316_0_0_1"/>
<dbReference type="InParanoid" id="E4ZWP2"/>
<dbReference type="Pfam" id="PF07985">
    <property type="entry name" value="SRR1"/>
    <property type="match status" value="1"/>
</dbReference>
<evidence type="ECO:0000259" key="2">
    <source>
        <dbReference type="Pfam" id="PF07985"/>
    </source>
</evidence>
<dbReference type="OMA" id="EHAFWNM"/>
<dbReference type="EMBL" id="FP929127">
    <property type="protein sequence ID" value="CBX96018.1"/>
    <property type="molecule type" value="Genomic_DNA"/>
</dbReference>
<feature type="domain" description="SRR1-like" evidence="2">
    <location>
        <begin position="104"/>
        <end position="272"/>
    </location>
</feature>
<dbReference type="PANTHER" id="PTHR42080">
    <property type="entry name" value="SRR1 DOMAIN-CONTAINING PROTEIN"/>
    <property type="match status" value="1"/>
</dbReference>
<dbReference type="Proteomes" id="UP000002668">
    <property type="component" value="Genome"/>
</dbReference>
<dbReference type="InterPro" id="IPR012942">
    <property type="entry name" value="SRR1-like"/>
</dbReference>
<protein>
    <recommendedName>
        <fullName evidence="2">SRR1-like domain-containing protein</fullName>
    </recommendedName>
</protein>
<sequence length="292" mass="33078">MGRGRVKRRVVQSEDGWAVVTHGMGGLEVGRRRGGEGGEGDESDQEIGNPKDKGKDKDKGKVVTGMPNIINDLTTTTLLADFKTRTNRWRDTACAVHLRGLLDAKEWLDVGEAVCVGIGSFSRDWEHRFRSLWQLVVFVEVVGMLQKQGLDVKVYAQDPAFTPVDISFLSSLDIQVKDPGIQSHISTRTFVYSPFVDWYLLLPTFLQTRDPELYIGNEILDDYTAYAQTEDKRNKLDECNQLGRRFLDSRDVARLEDFELHAHALNGLVVYWKKQQEDNDEAELKTEDDAPS</sequence>
<dbReference type="VEuPathDB" id="FungiDB:LEMA_P031700.1"/>
<dbReference type="GeneID" id="13281258"/>
<dbReference type="OrthoDB" id="5318346at2759"/>
<evidence type="ECO:0000313" key="4">
    <source>
        <dbReference type="Proteomes" id="UP000002668"/>
    </source>
</evidence>
<dbReference type="eggNOG" id="ENOG502SC31">
    <property type="taxonomic scope" value="Eukaryota"/>
</dbReference>
<accession>E4ZWP2</accession>
<evidence type="ECO:0000256" key="1">
    <source>
        <dbReference type="SAM" id="MobiDB-lite"/>
    </source>
</evidence>